<dbReference type="AlphaFoldDB" id="A0A561UV83"/>
<keyword evidence="2" id="KW-0560">Oxidoreductase</keyword>
<dbReference type="InterPro" id="IPR020904">
    <property type="entry name" value="Sc_DH/Rdtase_CS"/>
</dbReference>
<name>A0A561UV83_9ACTN</name>
<dbReference type="InterPro" id="IPR002347">
    <property type="entry name" value="SDR_fam"/>
</dbReference>
<dbReference type="SUPFAM" id="SSF51735">
    <property type="entry name" value="NAD(P)-binding Rossmann-fold domains"/>
    <property type="match status" value="1"/>
</dbReference>
<dbReference type="GO" id="GO:0016491">
    <property type="term" value="F:oxidoreductase activity"/>
    <property type="evidence" value="ECO:0007669"/>
    <property type="project" value="UniProtKB-KW"/>
</dbReference>
<organism evidence="4 5">
    <name type="scientific">Streptomyces brevispora</name>
    <dbReference type="NCBI Taxonomy" id="887462"/>
    <lineage>
        <taxon>Bacteria</taxon>
        <taxon>Bacillati</taxon>
        <taxon>Actinomycetota</taxon>
        <taxon>Actinomycetes</taxon>
        <taxon>Kitasatosporales</taxon>
        <taxon>Streptomycetaceae</taxon>
        <taxon>Streptomyces</taxon>
    </lineage>
</organism>
<dbReference type="PRINTS" id="PR00080">
    <property type="entry name" value="SDRFAMILY"/>
</dbReference>
<dbReference type="Gene3D" id="3.40.50.720">
    <property type="entry name" value="NAD(P)-binding Rossmann-like Domain"/>
    <property type="match status" value="1"/>
</dbReference>
<sequence length="310" mass="32581">MTAQNLDFGGRVAIVTGAGQGMGRAHAKMLASRGARVVVNDLNADNAASVVAEIIADGGTAVVDINNVVTGAEAIVQTAIDAYGQLDVVVNNAGINAFGTFWEMDRDTWWRVFDVTVKGVVEVSRAAMPHLIASGTGRLINISSNGLMGVPLDSAYSAAKAAVWGLSIGLAAEAREVGVQVTTLMPVAWTPMTQDAFPNPVVQEAMKENVPPEAVSAFVTYLAHQDSTTYADTFEIAGVAAGRVAIAGMERVDAAAATPEAWVEQAEALTKDGEMRVFHNASESFRDQMVHLAPELDSVLPEDAANVERV</sequence>
<dbReference type="InterPro" id="IPR036291">
    <property type="entry name" value="NAD(P)-bd_dom_sf"/>
</dbReference>
<comment type="similarity">
    <text evidence="1 3">Belongs to the short-chain dehydrogenases/reductases (SDR) family.</text>
</comment>
<dbReference type="OrthoDB" id="9808187at2"/>
<evidence type="ECO:0008006" key="6">
    <source>
        <dbReference type="Google" id="ProtNLM"/>
    </source>
</evidence>
<dbReference type="PRINTS" id="PR00081">
    <property type="entry name" value="GDHRDH"/>
</dbReference>
<dbReference type="Proteomes" id="UP000318186">
    <property type="component" value="Unassembled WGS sequence"/>
</dbReference>
<evidence type="ECO:0000256" key="2">
    <source>
        <dbReference type="ARBA" id="ARBA00023002"/>
    </source>
</evidence>
<evidence type="ECO:0000256" key="1">
    <source>
        <dbReference type="ARBA" id="ARBA00006484"/>
    </source>
</evidence>
<dbReference type="EMBL" id="VIWW01000001">
    <property type="protein sequence ID" value="TWG03278.1"/>
    <property type="molecule type" value="Genomic_DNA"/>
</dbReference>
<comment type="caution">
    <text evidence="4">The sequence shown here is derived from an EMBL/GenBank/DDBJ whole genome shotgun (WGS) entry which is preliminary data.</text>
</comment>
<reference evidence="4 5" key="1">
    <citation type="submission" date="2019-06" db="EMBL/GenBank/DDBJ databases">
        <title>Sequencing the genomes of 1000 actinobacteria strains.</title>
        <authorList>
            <person name="Klenk H.-P."/>
        </authorList>
    </citation>
    <scope>NUCLEOTIDE SEQUENCE [LARGE SCALE GENOMIC DNA]</scope>
    <source>
        <strain evidence="4 5">DSM 42059</strain>
    </source>
</reference>
<dbReference type="PANTHER" id="PTHR45024">
    <property type="entry name" value="DEHYDROGENASES, SHORT CHAIN"/>
    <property type="match status" value="1"/>
</dbReference>
<protein>
    <recommendedName>
        <fullName evidence="6">NAD(P)-dependent dehydrogenase (Short-subunit alcohol dehydrogenase family)</fullName>
    </recommendedName>
</protein>
<accession>A0A561UV83</accession>
<evidence type="ECO:0000313" key="5">
    <source>
        <dbReference type="Proteomes" id="UP000318186"/>
    </source>
</evidence>
<evidence type="ECO:0000313" key="4">
    <source>
        <dbReference type="EMBL" id="TWG03278.1"/>
    </source>
</evidence>
<evidence type="ECO:0000256" key="3">
    <source>
        <dbReference type="RuleBase" id="RU000363"/>
    </source>
</evidence>
<proteinExistence type="inferred from homology"/>
<gene>
    <name evidence="4" type="ORF">FHX80_111699</name>
</gene>
<dbReference type="PANTHER" id="PTHR45024:SF2">
    <property type="entry name" value="SCP2 DOMAIN-CONTAINING PROTEIN"/>
    <property type="match status" value="1"/>
</dbReference>
<dbReference type="PROSITE" id="PS00061">
    <property type="entry name" value="ADH_SHORT"/>
    <property type="match status" value="1"/>
</dbReference>
<dbReference type="RefSeq" id="WP_145763633.1">
    <property type="nucleotide sequence ID" value="NZ_VIWW01000001.1"/>
</dbReference>
<dbReference type="Pfam" id="PF00106">
    <property type="entry name" value="adh_short"/>
    <property type="match status" value="1"/>
</dbReference>
<dbReference type="InterPro" id="IPR051687">
    <property type="entry name" value="Peroxisomal_Beta-Oxidation"/>
</dbReference>